<dbReference type="PANTHER" id="PTHR16255">
    <property type="entry name" value="REQUIRED FOR MEIOTIC NUCLEAR DIVISION PROTEIN 1 HOMOLOG"/>
    <property type="match status" value="1"/>
</dbReference>
<gene>
    <name evidence="4" type="ORF">FOMPIDRAFT_1021374</name>
</gene>
<evidence type="ECO:0000256" key="2">
    <source>
        <dbReference type="SAM" id="MobiDB-lite"/>
    </source>
</evidence>
<evidence type="ECO:0000259" key="3">
    <source>
        <dbReference type="Pfam" id="PF02582"/>
    </source>
</evidence>
<organism evidence="4 5">
    <name type="scientific">Fomitopsis schrenkii</name>
    <name type="common">Brown rot fungus</name>
    <dbReference type="NCBI Taxonomy" id="2126942"/>
    <lineage>
        <taxon>Eukaryota</taxon>
        <taxon>Fungi</taxon>
        <taxon>Dikarya</taxon>
        <taxon>Basidiomycota</taxon>
        <taxon>Agaricomycotina</taxon>
        <taxon>Agaricomycetes</taxon>
        <taxon>Polyporales</taxon>
        <taxon>Fomitopsis</taxon>
    </lineage>
</organism>
<name>S8FWS1_FOMSC</name>
<comment type="similarity">
    <text evidence="1">Belongs to the RMD1/sif2 family.</text>
</comment>
<dbReference type="eggNOG" id="KOG2861">
    <property type="taxonomic scope" value="Eukaryota"/>
</dbReference>
<dbReference type="HOGENOM" id="CLU_011220_6_1_1"/>
<dbReference type="AlphaFoldDB" id="S8FWS1"/>
<dbReference type="GO" id="GO:0070131">
    <property type="term" value="P:positive regulation of mitochondrial translation"/>
    <property type="evidence" value="ECO:0007669"/>
    <property type="project" value="TreeGrafter"/>
</dbReference>
<dbReference type="OrthoDB" id="242766at2759"/>
<evidence type="ECO:0000313" key="5">
    <source>
        <dbReference type="Proteomes" id="UP000015241"/>
    </source>
</evidence>
<protein>
    <recommendedName>
        <fullName evidence="3">DUF155 domain-containing protein</fullName>
    </recommendedName>
</protein>
<evidence type="ECO:0000313" key="4">
    <source>
        <dbReference type="EMBL" id="EPT05576.1"/>
    </source>
</evidence>
<reference evidence="4 5" key="1">
    <citation type="journal article" date="2012" name="Science">
        <title>The Paleozoic origin of enzymatic lignin decomposition reconstructed from 31 fungal genomes.</title>
        <authorList>
            <person name="Floudas D."/>
            <person name="Binder M."/>
            <person name="Riley R."/>
            <person name="Barry K."/>
            <person name="Blanchette R.A."/>
            <person name="Henrissat B."/>
            <person name="Martinez A.T."/>
            <person name="Otillar R."/>
            <person name="Spatafora J.W."/>
            <person name="Yadav J.S."/>
            <person name="Aerts A."/>
            <person name="Benoit I."/>
            <person name="Boyd A."/>
            <person name="Carlson A."/>
            <person name="Copeland A."/>
            <person name="Coutinho P.M."/>
            <person name="de Vries R.P."/>
            <person name="Ferreira P."/>
            <person name="Findley K."/>
            <person name="Foster B."/>
            <person name="Gaskell J."/>
            <person name="Glotzer D."/>
            <person name="Gorecki P."/>
            <person name="Heitman J."/>
            <person name="Hesse C."/>
            <person name="Hori C."/>
            <person name="Igarashi K."/>
            <person name="Jurgens J.A."/>
            <person name="Kallen N."/>
            <person name="Kersten P."/>
            <person name="Kohler A."/>
            <person name="Kuees U."/>
            <person name="Kumar T.K.A."/>
            <person name="Kuo A."/>
            <person name="LaButti K."/>
            <person name="Larrondo L.F."/>
            <person name="Lindquist E."/>
            <person name="Ling A."/>
            <person name="Lombard V."/>
            <person name="Lucas S."/>
            <person name="Lundell T."/>
            <person name="Martin R."/>
            <person name="McLaughlin D.J."/>
            <person name="Morgenstern I."/>
            <person name="Morin E."/>
            <person name="Murat C."/>
            <person name="Nagy L.G."/>
            <person name="Nolan M."/>
            <person name="Ohm R.A."/>
            <person name="Patyshakuliyeva A."/>
            <person name="Rokas A."/>
            <person name="Ruiz-Duenas F.J."/>
            <person name="Sabat G."/>
            <person name="Salamov A."/>
            <person name="Samejima M."/>
            <person name="Schmutz J."/>
            <person name="Slot J.C."/>
            <person name="St John F."/>
            <person name="Stenlid J."/>
            <person name="Sun H."/>
            <person name="Sun S."/>
            <person name="Syed K."/>
            <person name="Tsang A."/>
            <person name="Wiebenga A."/>
            <person name="Young D."/>
            <person name="Pisabarro A."/>
            <person name="Eastwood D.C."/>
            <person name="Martin F."/>
            <person name="Cullen D."/>
            <person name="Grigoriev I.V."/>
            <person name="Hibbett D.S."/>
        </authorList>
    </citation>
    <scope>NUCLEOTIDE SEQUENCE</scope>
    <source>
        <strain evidence="5">FP-58527</strain>
    </source>
</reference>
<dbReference type="GO" id="GO:0005739">
    <property type="term" value="C:mitochondrion"/>
    <property type="evidence" value="ECO:0007669"/>
    <property type="project" value="UniProtKB-ARBA"/>
</dbReference>
<keyword evidence="5" id="KW-1185">Reference proteome</keyword>
<feature type="region of interest" description="Disordered" evidence="2">
    <location>
        <begin position="1"/>
        <end position="48"/>
    </location>
</feature>
<feature type="domain" description="DUF155" evidence="3">
    <location>
        <begin position="98"/>
        <end position="292"/>
    </location>
</feature>
<evidence type="ECO:0000256" key="1">
    <source>
        <dbReference type="ARBA" id="ARBA00008306"/>
    </source>
</evidence>
<proteinExistence type="inferred from homology"/>
<accession>S8FWS1</accession>
<sequence>MLFQRRGFAQSAKQSPAQEGTKPKPTASTTLRRAAAQSLPIRSNRTPTRSDIQPIVTLATAERYNLLSIKDHLPSSARHLHESWWIPKWGENGKEGEIFIFGNGSFVCWGLDEEQAKKFARKHLRKPNVEVLPLREPETEDLEFVTDPEENTRLQGDLIILGRTPPLDTEDALPKDLPLSPFPQETVLARYAYSQALSRSTALSALEVSLERYLSSMALLPDTLQRTGKPGMTRQQLVMKLGELLKFRQGLNLNRENFADTPDFYWAEPVLENYFNTLSAALEIQSRTRSVNDKITYAAEMQSVLRELLTETSAHRMELIIIALIAVEVVICLIRDGPELRDMVMKDDKSIEHTETAKRAH</sequence>
<dbReference type="InterPro" id="IPR051624">
    <property type="entry name" value="RMD1/Sad1-interacting"/>
</dbReference>
<dbReference type="PANTHER" id="PTHR16255:SF1">
    <property type="entry name" value="REQUIRED FOR MEIOTIC NUCLEAR DIVISION PROTEIN 1 HOMOLOG"/>
    <property type="match status" value="1"/>
</dbReference>
<dbReference type="InterPro" id="IPR003734">
    <property type="entry name" value="DUF155"/>
</dbReference>
<dbReference type="InParanoid" id="S8FWS1"/>
<dbReference type="Proteomes" id="UP000015241">
    <property type="component" value="Unassembled WGS sequence"/>
</dbReference>
<dbReference type="Pfam" id="PF02582">
    <property type="entry name" value="DUF155"/>
    <property type="match status" value="1"/>
</dbReference>
<dbReference type="EMBL" id="KE504123">
    <property type="protein sequence ID" value="EPT05576.1"/>
    <property type="molecule type" value="Genomic_DNA"/>
</dbReference>